<feature type="binding site" evidence="9">
    <location>
        <position position="118"/>
    </location>
    <ligand>
        <name>Zn(2+)</name>
        <dbReference type="ChEBI" id="CHEBI:29105"/>
    </ligand>
</feature>
<feature type="binding site" evidence="9">
    <location>
        <position position="163"/>
    </location>
    <ligand>
        <name>Zn(2+)</name>
        <dbReference type="ChEBI" id="CHEBI:29105"/>
    </ligand>
</feature>
<evidence type="ECO:0000256" key="6">
    <source>
        <dbReference type="PIRNR" id="PIRNR001084"/>
    </source>
</evidence>
<evidence type="ECO:0000256" key="9">
    <source>
        <dbReference type="PIRSR" id="PIRSR001084-3"/>
    </source>
</evidence>
<dbReference type="InterPro" id="IPR013739">
    <property type="entry name" value="Beta_galactosidase_C"/>
</dbReference>
<keyword evidence="9" id="KW-0479">Metal-binding</keyword>
<name>A0A9D2KXR6_9LACT</name>
<evidence type="ECO:0000313" key="13">
    <source>
        <dbReference type="EMBL" id="HJA90793.1"/>
    </source>
</evidence>
<dbReference type="Pfam" id="PF08533">
    <property type="entry name" value="Glyco_hydro_42C"/>
    <property type="match status" value="1"/>
</dbReference>
<proteinExistence type="inferred from homology"/>
<evidence type="ECO:0000256" key="7">
    <source>
        <dbReference type="PIRSR" id="PIRSR001084-1"/>
    </source>
</evidence>
<dbReference type="Proteomes" id="UP000886856">
    <property type="component" value="Unassembled WGS sequence"/>
</dbReference>
<dbReference type="Pfam" id="PF02449">
    <property type="entry name" value="Glyco_hydro_42"/>
    <property type="match status" value="1"/>
</dbReference>
<evidence type="ECO:0000259" key="12">
    <source>
        <dbReference type="Pfam" id="PF08533"/>
    </source>
</evidence>
<reference evidence="13" key="2">
    <citation type="submission" date="2021-04" db="EMBL/GenBank/DDBJ databases">
        <authorList>
            <person name="Gilroy R."/>
        </authorList>
    </citation>
    <scope>NUCLEOTIDE SEQUENCE</scope>
    <source>
        <strain evidence="13">CHK171-505</strain>
    </source>
</reference>
<sequence length="684" mass="79106">MSRYEKENRFLHGGDYSPEQWLDYPNVLKQDLALMKEAHINTITVGVFSWASLEPQEGVYDFSWLDQVFEDVHQMGGNVILATPSGGRPQWLSEAYPEVNRTNQLGQKHQHGFRHNHCYSSPVYRQKVGEMNQKLAERYGNHPALLMWHVSNEYSGECFCDYCQENWRDWLKNKYGSLEAINHAWWMPFWSHTYSSWEQVLPPSLLGESKNHGMDLDWKRFNTDMTIDFFLNEVRPLKALTPDVPVTTNFMAEGHDQHDFITLEGIDYGKFAQYVDVVSWDSYPDWHNPYESLAETAMKSAYVHDHYYSLKQQPFLVMESTPSFVNWHQFNKSKRPGAHILTAMQQIAHGSDSTLYFQWRQSRGNSEKYHGSVVSHDHSNENRVFKEVAEYGRQLEVISEIKGAKKDSRVAIIYDWDSNWALKRGGGFGRPTRRYPQTLQDHYSVFWKQDIAVDIITSDQDFSQYDLILAPMLYLMTEETMAKLSDYVQAGGQLVSSYFTGMVNETDLVNIGGWPQRLQDLFGLTVTELETLYPEETNIIFYNGKTYATQDYSAILSLKTADAIGHYQTDFYKETPAVTTQSFGQGKTYYLAARTGRDFLADFYATIIDDLALTRNQVITPNEAVSVQSRIKNGQRYYFVMNFSDEKQSVQLKRVLKDILNEETLAGELQLDPYAVLVLTDISH</sequence>
<dbReference type="InterPro" id="IPR029062">
    <property type="entry name" value="Class_I_gatase-like"/>
</dbReference>
<dbReference type="GO" id="GO:0009341">
    <property type="term" value="C:beta-galactosidase complex"/>
    <property type="evidence" value="ECO:0007669"/>
    <property type="project" value="InterPro"/>
</dbReference>
<dbReference type="Pfam" id="PF08532">
    <property type="entry name" value="Glyco_hydro_42M"/>
    <property type="match status" value="1"/>
</dbReference>
<evidence type="ECO:0000256" key="1">
    <source>
        <dbReference type="ARBA" id="ARBA00001412"/>
    </source>
</evidence>
<keyword evidence="4 6" id="KW-0378">Hydrolase</keyword>
<evidence type="ECO:0000313" key="14">
    <source>
        <dbReference type="Proteomes" id="UP000886856"/>
    </source>
</evidence>
<dbReference type="GO" id="GO:0004565">
    <property type="term" value="F:beta-galactosidase activity"/>
    <property type="evidence" value="ECO:0007669"/>
    <property type="project" value="UniProtKB-EC"/>
</dbReference>
<feature type="domain" description="Beta-galactosidase C-terminal" evidence="12">
    <location>
        <begin position="625"/>
        <end position="679"/>
    </location>
</feature>
<reference evidence="13" key="1">
    <citation type="journal article" date="2021" name="PeerJ">
        <title>Extensive microbial diversity within the chicken gut microbiome revealed by metagenomics and culture.</title>
        <authorList>
            <person name="Gilroy R."/>
            <person name="Ravi A."/>
            <person name="Getino M."/>
            <person name="Pursley I."/>
            <person name="Horton D.L."/>
            <person name="Alikhan N.F."/>
            <person name="Baker D."/>
            <person name="Gharbi K."/>
            <person name="Hall N."/>
            <person name="Watson M."/>
            <person name="Adriaenssens E.M."/>
            <person name="Foster-Nyarko E."/>
            <person name="Jarju S."/>
            <person name="Secka A."/>
            <person name="Antonio M."/>
            <person name="Oren A."/>
            <person name="Chaudhuri R.R."/>
            <person name="La Ragione R."/>
            <person name="Hildebrand F."/>
            <person name="Pallen M.J."/>
        </authorList>
    </citation>
    <scope>NUCLEOTIDE SEQUENCE</scope>
    <source>
        <strain evidence="13">CHK171-505</strain>
    </source>
</reference>
<dbReference type="Gene3D" id="2.60.40.1180">
    <property type="entry name" value="Golgi alpha-mannosidase II"/>
    <property type="match status" value="1"/>
</dbReference>
<comment type="catalytic activity">
    <reaction evidence="1 6">
        <text>Hydrolysis of terminal non-reducing beta-D-galactose residues in beta-D-galactosides.</text>
        <dbReference type="EC" id="3.2.1.23"/>
    </reaction>
</comment>
<feature type="binding site" evidence="8">
    <location>
        <position position="114"/>
    </location>
    <ligand>
        <name>substrate</name>
    </ligand>
</feature>
<feature type="domain" description="Glycoside hydrolase family 42 N-terminal" evidence="10">
    <location>
        <begin position="15"/>
        <end position="396"/>
    </location>
</feature>
<evidence type="ECO:0000259" key="10">
    <source>
        <dbReference type="Pfam" id="PF02449"/>
    </source>
</evidence>
<dbReference type="Gene3D" id="3.40.50.880">
    <property type="match status" value="1"/>
</dbReference>
<feature type="domain" description="Beta-galactosidase trimerisation" evidence="11">
    <location>
        <begin position="409"/>
        <end position="613"/>
    </location>
</feature>
<dbReference type="InterPro" id="IPR013738">
    <property type="entry name" value="Beta_galactosidase_Trimer"/>
</dbReference>
<dbReference type="SUPFAM" id="SSF51011">
    <property type="entry name" value="Glycosyl hydrolase domain"/>
    <property type="match status" value="1"/>
</dbReference>
<organism evidence="13 14">
    <name type="scientific">Candidatus Jeotgalibaca merdavium</name>
    <dbReference type="NCBI Taxonomy" id="2838627"/>
    <lineage>
        <taxon>Bacteria</taxon>
        <taxon>Bacillati</taxon>
        <taxon>Bacillota</taxon>
        <taxon>Bacilli</taxon>
        <taxon>Lactobacillales</taxon>
        <taxon>Carnobacteriaceae</taxon>
        <taxon>Jeotgalibaca</taxon>
    </lineage>
</organism>
<dbReference type="GO" id="GO:0006012">
    <property type="term" value="P:galactose metabolic process"/>
    <property type="evidence" value="ECO:0007669"/>
    <property type="project" value="InterPro"/>
</dbReference>
<dbReference type="AlphaFoldDB" id="A0A9D2KXR6"/>
<comment type="caution">
    <text evidence="13">The sequence shown here is derived from an EMBL/GenBank/DDBJ whole genome shotgun (WGS) entry which is preliminary data.</text>
</comment>
<dbReference type="InterPro" id="IPR013780">
    <property type="entry name" value="Glyco_hydro_b"/>
</dbReference>
<dbReference type="InterPro" id="IPR003476">
    <property type="entry name" value="Glyco_hydro_42"/>
</dbReference>
<keyword evidence="9" id="KW-0862">Zinc</keyword>
<dbReference type="SUPFAM" id="SSF51445">
    <property type="entry name" value="(Trans)glycosidases"/>
    <property type="match status" value="1"/>
</dbReference>
<evidence type="ECO:0000256" key="5">
    <source>
        <dbReference type="ARBA" id="ARBA00023295"/>
    </source>
</evidence>
<evidence type="ECO:0000256" key="4">
    <source>
        <dbReference type="ARBA" id="ARBA00022801"/>
    </source>
</evidence>
<feature type="binding site" evidence="9">
    <location>
        <position position="160"/>
    </location>
    <ligand>
        <name>Zn(2+)</name>
        <dbReference type="ChEBI" id="CHEBI:29105"/>
    </ligand>
</feature>
<dbReference type="Gene3D" id="3.20.20.80">
    <property type="entry name" value="Glycosidases"/>
    <property type="match status" value="1"/>
</dbReference>
<feature type="active site" description="Nucleophile" evidence="7">
    <location>
        <position position="319"/>
    </location>
</feature>
<dbReference type="InterPro" id="IPR017853">
    <property type="entry name" value="GH"/>
</dbReference>
<dbReference type="GO" id="GO:0046872">
    <property type="term" value="F:metal ion binding"/>
    <property type="evidence" value="ECO:0007669"/>
    <property type="project" value="UniProtKB-KW"/>
</dbReference>
<evidence type="ECO:0000256" key="8">
    <source>
        <dbReference type="PIRSR" id="PIRSR001084-2"/>
    </source>
</evidence>
<comment type="similarity">
    <text evidence="2 6">Belongs to the glycosyl hydrolase 42 family.</text>
</comment>
<accession>A0A9D2KXR6</accession>
<dbReference type="EC" id="3.2.1.23" evidence="3 6"/>
<feature type="active site" description="Proton donor" evidence="7">
    <location>
        <position position="153"/>
    </location>
</feature>
<dbReference type="EMBL" id="DWYW01000193">
    <property type="protein sequence ID" value="HJA90793.1"/>
    <property type="molecule type" value="Genomic_DNA"/>
</dbReference>
<dbReference type="CDD" id="cd03143">
    <property type="entry name" value="A4_beta-galactosidase_middle_domain"/>
    <property type="match status" value="1"/>
</dbReference>
<feature type="binding site" evidence="9">
    <location>
        <position position="158"/>
    </location>
    <ligand>
        <name>Zn(2+)</name>
        <dbReference type="ChEBI" id="CHEBI:29105"/>
    </ligand>
</feature>
<dbReference type="InterPro" id="IPR013529">
    <property type="entry name" value="Glyco_hydro_42_N"/>
</dbReference>
<feature type="binding site" evidence="8">
    <location>
        <position position="327"/>
    </location>
    <ligand>
        <name>substrate</name>
    </ligand>
</feature>
<dbReference type="PIRSF" id="PIRSF001084">
    <property type="entry name" value="B-galactosidase"/>
    <property type="match status" value="1"/>
</dbReference>
<evidence type="ECO:0000259" key="11">
    <source>
        <dbReference type="Pfam" id="PF08532"/>
    </source>
</evidence>
<evidence type="ECO:0000256" key="2">
    <source>
        <dbReference type="ARBA" id="ARBA00005940"/>
    </source>
</evidence>
<dbReference type="PANTHER" id="PTHR36447:SF1">
    <property type="entry name" value="BETA-GALACTOSIDASE GANA"/>
    <property type="match status" value="1"/>
</dbReference>
<evidence type="ECO:0000256" key="3">
    <source>
        <dbReference type="ARBA" id="ARBA00012756"/>
    </source>
</evidence>
<keyword evidence="5 6" id="KW-0326">Glycosidase</keyword>
<feature type="binding site" evidence="8">
    <location>
        <position position="152"/>
    </location>
    <ligand>
        <name>substrate</name>
    </ligand>
</feature>
<dbReference type="PANTHER" id="PTHR36447">
    <property type="entry name" value="BETA-GALACTOSIDASE GANA"/>
    <property type="match status" value="1"/>
</dbReference>
<dbReference type="SUPFAM" id="SSF52317">
    <property type="entry name" value="Class I glutamine amidotransferase-like"/>
    <property type="match status" value="1"/>
</dbReference>
<protein>
    <recommendedName>
        <fullName evidence="3 6">Beta-galactosidase</fullName>
        <shortName evidence="6">Beta-gal</shortName>
        <ecNumber evidence="3 6">3.2.1.23</ecNumber>
    </recommendedName>
</protein>
<gene>
    <name evidence="13" type="ORF">H9948_08390</name>
</gene>